<feature type="region of interest" description="Disordered" evidence="1">
    <location>
        <begin position="106"/>
        <end position="184"/>
    </location>
</feature>
<feature type="compositionally biased region" description="Polar residues" evidence="1">
    <location>
        <begin position="263"/>
        <end position="277"/>
    </location>
</feature>
<feature type="compositionally biased region" description="Low complexity" evidence="1">
    <location>
        <begin position="131"/>
        <end position="149"/>
    </location>
</feature>
<proteinExistence type="predicted"/>
<feature type="region of interest" description="Disordered" evidence="1">
    <location>
        <begin position="301"/>
        <end position="359"/>
    </location>
</feature>
<feature type="compositionally biased region" description="Gly residues" evidence="1">
    <location>
        <begin position="8"/>
        <end position="22"/>
    </location>
</feature>
<sequence length="391" mass="39354">MKACGGNKVEGGGPSVDGGVSGFGNDVQEEVCSGSESDSENDSVKGVHFDDSEEERDLGVDDAFEVELGGELGLCDEFGLGGGVVAGSIEENGGSVVAGCRNEAVEGYIPRQRKTRGTTNAGVSAEGNGTAPQNGGNGPVPNQGNGAAPQNEGNGPVSNQGNGAASENQGNGAASQSHVHAEVNLGAENVAAPIPVPSPVPVPIPILAPASQPPPVVAPVVQPNPVLVASAKGKAASAAKGASAAKDKGKMVVASQPPPASFPTKSNSKMVTSSQPAPTIHAERPKRVVQSRYMKPFAAAPVATPAATPAAVSQNNAPTNGKGIASSAPKGKAPLVSGPKGKATTSPKNPKVSEIPHGFTETARTRKLVKAWGDVTQSYNELKKRRLEDKK</sequence>
<feature type="compositionally biased region" description="Polar residues" evidence="1">
    <location>
        <begin position="151"/>
        <end position="178"/>
    </location>
</feature>
<accession>A0AAN9F506</accession>
<evidence type="ECO:0000256" key="1">
    <source>
        <dbReference type="SAM" id="MobiDB-lite"/>
    </source>
</evidence>
<feature type="compositionally biased region" description="Low complexity" evidence="1">
    <location>
        <begin position="301"/>
        <end position="312"/>
    </location>
</feature>
<evidence type="ECO:0000313" key="2">
    <source>
        <dbReference type="EMBL" id="KAK7267450.1"/>
    </source>
</evidence>
<comment type="caution">
    <text evidence="2">The sequence shown here is derived from an EMBL/GenBank/DDBJ whole genome shotgun (WGS) entry which is preliminary data.</text>
</comment>
<reference evidence="2 3" key="1">
    <citation type="submission" date="2024-01" db="EMBL/GenBank/DDBJ databases">
        <title>The genomes of 5 underutilized Papilionoideae crops provide insights into root nodulation and disease resistanc.</title>
        <authorList>
            <person name="Yuan L."/>
        </authorList>
    </citation>
    <scope>NUCLEOTIDE SEQUENCE [LARGE SCALE GENOMIC DNA]</scope>
    <source>
        <strain evidence="2">ZHUSHIDOU_FW_LH</strain>
        <tissue evidence="2">Leaf</tissue>
    </source>
</reference>
<feature type="region of interest" description="Disordered" evidence="1">
    <location>
        <begin position="1"/>
        <end position="59"/>
    </location>
</feature>
<gene>
    <name evidence="2" type="ORF">RIF29_20124</name>
</gene>
<name>A0AAN9F506_CROPI</name>
<dbReference type="Proteomes" id="UP001372338">
    <property type="component" value="Unassembled WGS sequence"/>
</dbReference>
<feature type="region of interest" description="Disordered" evidence="1">
    <location>
        <begin position="240"/>
        <end position="286"/>
    </location>
</feature>
<organism evidence="2 3">
    <name type="scientific">Crotalaria pallida</name>
    <name type="common">Smooth rattlebox</name>
    <name type="synonym">Crotalaria striata</name>
    <dbReference type="NCBI Taxonomy" id="3830"/>
    <lineage>
        <taxon>Eukaryota</taxon>
        <taxon>Viridiplantae</taxon>
        <taxon>Streptophyta</taxon>
        <taxon>Embryophyta</taxon>
        <taxon>Tracheophyta</taxon>
        <taxon>Spermatophyta</taxon>
        <taxon>Magnoliopsida</taxon>
        <taxon>eudicotyledons</taxon>
        <taxon>Gunneridae</taxon>
        <taxon>Pentapetalae</taxon>
        <taxon>rosids</taxon>
        <taxon>fabids</taxon>
        <taxon>Fabales</taxon>
        <taxon>Fabaceae</taxon>
        <taxon>Papilionoideae</taxon>
        <taxon>50 kb inversion clade</taxon>
        <taxon>genistoids sensu lato</taxon>
        <taxon>core genistoids</taxon>
        <taxon>Crotalarieae</taxon>
        <taxon>Crotalaria</taxon>
    </lineage>
</organism>
<dbReference type="EMBL" id="JAYWIO010000004">
    <property type="protein sequence ID" value="KAK7267450.1"/>
    <property type="molecule type" value="Genomic_DNA"/>
</dbReference>
<keyword evidence="3" id="KW-1185">Reference proteome</keyword>
<protein>
    <submittedName>
        <fullName evidence="2">Uncharacterized protein</fullName>
    </submittedName>
</protein>
<dbReference type="AlphaFoldDB" id="A0AAN9F506"/>
<evidence type="ECO:0000313" key="3">
    <source>
        <dbReference type="Proteomes" id="UP001372338"/>
    </source>
</evidence>